<evidence type="ECO:0000313" key="3">
    <source>
        <dbReference type="Proteomes" id="UP000016666"/>
    </source>
</evidence>
<dbReference type="GeneTree" id="ENSGT00940000154628"/>
<dbReference type="AlphaFoldDB" id="A0A493TI65"/>
<dbReference type="SUPFAM" id="SSF52799">
    <property type="entry name" value="(Phosphotyrosine protein) phosphatases II"/>
    <property type="match status" value="2"/>
</dbReference>
<name>A0A493TI65_ANAPP</name>
<dbReference type="PRINTS" id="PR01908">
    <property type="entry name" value="ADSPHPHTASE"/>
</dbReference>
<keyword evidence="3" id="KW-1185">Reference proteome</keyword>
<dbReference type="PANTHER" id="PTHR45682">
    <property type="entry name" value="AGAP008228-PA"/>
    <property type="match status" value="1"/>
</dbReference>
<dbReference type="STRING" id="8840.ENSAPLP00000025413"/>
<feature type="compositionally biased region" description="Basic and acidic residues" evidence="1">
    <location>
        <begin position="72"/>
        <end position="85"/>
    </location>
</feature>
<dbReference type="PRINTS" id="PR01909">
    <property type="entry name" value="ADSPHPHTASEA"/>
</dbReference>
<dbReference type="PANTHER" id="PTHR45682:SF2">
    <property type="entry name" value="DUAL SPECIFICITY PROTEIN PHOSPHATASE"/>
    <property type="match status" value="1"/>
</dbReference>
<dbReference type="Ensembl" id="ENSAPLT00000036822.1">
    <property type="protein sequence ID" value="ENSAPLP00000025413.1"/>
    <property type="gene ID" value="ENSAPLG00000030998.1"/>
</dbReference>
<dbReference type="GO" id="GO:0005737">
    <property type="term" value="C:cytoplasm"/>
    <property type="evidence" value="ECO:0007669"/>
    <property type="project" value="TreeGrafter"/>
</dbReference>
<dbReference type="GO" id="GO:0008138">
    <property type="term" value="F:protein tyrosine/serine/threonine phosphatase activity"/>
    <property type="evidence" value="ECO:0007669"/>
    <property type="project" value="InterPro"/>
</dbReference>
<reference evidence="2 3" key="1">
    <citation type="submission" date="2017-10" db="EMBL/GenBank/DDBJ databases">
        <title>A new Pekin duck reference genome.</title>
        <authorList>
            <person name="Hou Z.-C."/>
            <person name="Zhou Z.-K."/>
            <person name="Zhu F."/>
            <person name="Hou S.-S."/>
        </authorList>
    </citation>
    <scope>NUCLEOTIDE SEQUENCE [LARGE SCALE GENOMIC DNA]</scope>
</reference>
<dbReference type="GO" id="GO:0033549">
    <property type="term" value="F:MAP kinase phosphatase activity"/>
    <property type="evidence" value="ECO:0007669"/>
    <property type="project" value="TreeGrafter"/>
</dbReference>
<protein>
    <submittedName>
        <fullName evidence="2">Uncharacterized protein</fullName>
    </submittedName>
</protein>
<proteinExistence type="predicted"/>
<evidence type="ECO:0000256" key="1">
    <source>
        <dbReference type="SAM" id="MobiDB-lite"/>
    </source>
</evidence>
<evidence type="ECO:0000313" key="2">
    <source>
        <dbReference type="Ensembl" id="ENSAPLP00000025413.1"/>
    </source>
</evidence>
<dbReference type="GO" id="GO:0043409">
    <property type="term" value="P:negative regulation of MAPK cascade"/>
    <property type="evidence" value="ECO:0007669"/>
    <property type="project" value="TreeGrafter"/>
</dbReference>
<dbReference type="Gene3D" id="3.90.190.10">
    <property type="entry name" value="Protein tyrosine phosphatase superfamily"/>
    <property type="match status" value="2"/>
</dbReference>
<organism evidence="2 3">
    <name type="scientific">Anas platyrhynchos platyrhynchos</name>
    <name type="common">Northern mallard</name>
    <dbReference type="NCBI Taxonomy" id="8840"/>
    <lineage>
        <taxon>Eukaryota</taxon>
        <taxon>Metazoa</taxon>
        <taxon>Chordata</taxon>
        <taxon>Craniata</taxon>
        <taxon>Vertebrata</taxon>
        <taxon>Euteleostomi</taxon>
        <taxon>Archelosauria</taxon>
        <taxon>Archosauria</taxon>
        <taxon>Dinosauria</taxon>
        <taxon>Saurischia</taxon>
        <taxon>Theropoda</taxon>
        <taxon>Coelurosauria</taxon>
        <taxon>Aves</taxon>
        <taxon>Neognathae</taxon>
        <taxon>Galloanserae</taxon>
        <taxon>Anseriformes</taxon>
        <taxon>Anatidae</taxon>
        <taxon>Anatinae</taxon>
        <taxon>Anas</taxon>
    </lineage>
</organism>
<feature type="region of interest" description="Disordered" evidence="1">
    <location>
        <begin position="222"/>
        <end position="268"/>
    </location>
</feature>
<dbReference type="InterPro" id="IPR020405">
    <property type="entry name" value="Atypical_DUSP_subfamA"/>
</dbReference>
<reference evidence="2" key="3">
    <citation type="submission" date="2025-09" db="UniProtKB">
        <authorList>
            <consortium name="Ensembl"/>
        </authorList>
    </citation>
    <scope>IDENTIFICATION</scope>
</reference>
<feature type="compositionally biased region" description="Low complexity" evidence="1">
    <location>
        <begin position="86"/>
        <end position="96"/>
    </location>
</feature>
<accession>A0A493TI65</accession>
<sequence>MGVTHVLNAAHGTAYSHGGQDYYGATIDYYGVPAHDLPSFDISQFFYSAAEFIHKALNTPGEKLSLRQTECVQERSKMPHTRDDSSPTSSAGSPDSYETPALADLQRLIWFRGGSDNHVDQVWPNIYLGDAWAARCKTTLQSLNITHILNAADGPYSINTGARYYKDLQIEYFGVEAFDDPSFDLSIFFYDAANFIGKALNTSGEGTQILFIFPSKIHPGGAVENASEEESGFQAEAPNSHIGSGSGCRKEFDNKVQGIPNLSGSSTS</sequence>
<feature type="region of interest" description="Disordered" evidence="1">
    <location>
        <begin position="70"/>
        <end position="98"/>
    </location>
</feature>
<dbReference type="InterPro" id="IPR029021">
    <property type="entry name" value="Prot-tyrosine_phosphatase-like"/>
</dbReference>
<reference evidence="2" key="2">
    <citation type="submission" date="2025-08" db="UniProtKB">
        <authorList>
            <consortium name="Ensembl"/>
        </authorList>
    </citation>
    <scope>IDENTIFICATION</scope>
</reference>
<dbReference type="Proteomes" id="UP000016666">
    <property type="component" value="Chromosome 6"/>
</dbReference>